<dbReference type="EMBL" id="JQ312117">
    <property type="protein sequence ID" value="AFH19760.1"/>
    <property type="molecule type" value="Genomic_DNA"/>
</dbReference>
<dbReference type="RefSeq" id="YP_007006518.1">
    <property type="nucleotide sequence ID" value="NC_019519.1"/>
</dbReference>
<keyword evidence="2" id="KW-1185">Reference proteome</keyword>
<dbReference type="KEGG" id="vg:14012015"/>
<protein>
    <submittedName>
        <fullName evidence="1">Uncharacterized protein</fullName>
    </submittedName>
</protein>
<sequence>MTVTRVGKHGMAYSSDFLNQLYDDLKQLAADVDDTRLSVVLHKAASTVNIVKGMNEAERVRE</sequence>
<organism evidence="1 2">
    <name type="scientific">Agrobacterium phage 7-7-1</name>
    <dbReference type="NCBI Taxonomy" id="1161931"/>
    <lineage>
        <taxon>Viruses</taxon>
        <taxon>Duplodnaviria</taxon>
        <taxon>Heunggongvirae</taxon>
        <taxon>Uroviricota</taxon>
        <taxon>Caudoviricetes</taxon>
        <taxon>Schmittlotzvirus</taxon>
        <taxon>Schmittlotzvirus sv771</taxon>
    </lineage>
</organism>
<evidence type="ECO:0000313" key="1">
    <source>
        <dbReference type="EMBL" id="AFH19760.1"/>
    </source>
</evidence>
<dbReference type="GeneID" id="14012015"/>
<gene>
    <name evidence="1" type="ORF">7-7-1_00062</name>
</gene>
<evidence type="ECO:0000313" key="2">
    <source>
        <dbReference type="Proteomes" id="UP000003754"/>
    </source>
</evidence>
<reference evidence="1 2" key="1">
    <citation type="submission" date="2011-12" db="EMBL/GenBank/DDBJ databases">
        <title>The genome sequence of the flagella-specific Agrobacterium bacteriophage 7-7-1.</title>
        <authorList>
            <person name="Schmitt R."/>
            <person name="Van den Bossche A."/>
            <person name="Lavigne R."/>
            <person name="Kropinski A.M."/>
        </authorList>
    </citation>
    <scope>NUCLEOTIDE SEQUENCE [LARGE SCALE GENOMIC DNA]</scope>
</reference>
<proteinExistence type="predicted"/>
<accession>J7F8Y5</accession>
<dbReference type="Proteomes" id="UP000003754">
    <property type="component" value="Segment"/>
</dbReference>
<name>J7F8Y5_9CAUD</name>